<dbReference type="STRING" id="1338011.BD94_0635"/>
<accession>A0A077EFW8</accession>
<evidence type="ECO:0000313" key="1">
    <source>
        <dbReference type="EMBL" id="AIL44410.1"/>
    </source>
</evidence>
<reference evidence="1" key="1">
    <citation type="journal article" date="2013" name="Lancet">
        <title>First case of E anophelis outbreak in an intensive-care unit.</title>
        <authorList>
            <person name="Teo J."/>
            <person name="Tan S.Y."/>
            <person name="Tay M."/>
            <person name="Ding Y."/>
            <person name="Kjelleberg S."/>
            <person name="Givskov M."/>
            <person name="Lin R.T."/>
            <person name="Yang L."/>
        </authorList>
    </citation>
    <scope>NUCLEOTIDE SEQUENCE [LARGE SCALE GENOMIC DNA]</scope>
    <source>
        <strain evidence="1">NUHP1</strain>
    </source>
</reference>
<dbReference type="EMBL" id="CP007547">
    <property type="protein sequence ID" value="AIL44410.1"/>
    <property type="molecule type" value="Genomic_DNA"/>
</dbReference>
<gene>
    <name evidence="1" type="ORF">BD94_0635</name>
</gene>
<organism evidence="1 2">
    <name type="scientific">Elizabethkingia anophelis NUHP1</name>
    <dbReference type="NCBI Taxonomy" id="1338011"/>
    <lineage>
        <taxon>Bacteria</taxon>
        <taxon>Pseudomonadati</taxon>
        <taxon>Bacteroidota</taxon>
        <taxon>Flavobacteriia</taxon>
        <taxon>Flavobacteriales</taxon>
        <taxon>Weeksellaceae</taxon>
        <taxon>Elizabethkingia</taxon>
    </lineage>
</organism>
<reference evidence="1" key="2">
    <citation type="journal article" date="2015" name="Genome Biol. Evol.">
        <title>Complete Genome Sequence and Transcriptomic Analysis of the Novel Pathogen Elizabethkingia anophelis in Response to Oxidative Stress.</title>
        <authorList>
            <person name="Li Y."/>
            <person name="Liu Y."/>
            <person name="Chew S.C."/>
            <person name="Tay M."/>
            <person name="Salido M.M."/>
            <person name="Teo J."/>
            <person name="Lauro F.M."/>
            <person name="Givskov M."/>
            <person name="Yang L."/>
        </authorList>
    </citation>
    <scope>NUCLEOTIDE SEQUENCE</scope>
    <source>
        <strain evidence="1">NUHP1</strain>
    </source>
</reference>
<name>A0A077EFW8_9FLAO</name>
<protein>
    <submittedName>
        <fullName evidence="1">Uncharacterized protein</fullName>
    </submittedName>
</protein>
<evidence type="ECO:0000313" key="2">
    <source>
        <dbReference type="Proteomes" id="UP000028933"/>
    </source>
</evidence>
<proteinExistence type="predicted"/>
<dbReference type="KEGG" id="eao:BD94_0635"/>
<dbReference type="HOGENOM" id="CLU_197399_0_0_10"/>
<dbReference type="Proteomes" id="UP000028933">
    <property type="component" value="Chromosome"/>
</dbReference>
<dbReference type="AlphaFoldDB" id="A0A077EFW8"/>
<sequence>MKELLEKHPLLTIAELARLMYPENKSARSKLTNKLNENIVGSGKQRITSKDLQLIKEILSKHADELKIDLSTVTEGNG</sequence>